<dbReference type="PANTHER" id="PTHR38034">
    <property type="entry name" value="INNER MEMBRANE PROTEIN YPJD"/>
    <property type="match status" value="1"/>
</dbReference>
<evidence type="ECO:0000313" key="4">
    <source>
        <dbReference type="Proteomes" id="UP000019184"/>
    </source>
</evidence>
<dbReference type="GO" id="GO:0005886">
    <property type="term" value="C:plasma membrane"/>
    <property type="evidence" value="ECO:0007669"/>
    <property type="project" value="TreeGrafter"/>
</dbReference>
<dbReference type="GO" id="GO:0006412">
    <property type="term" value="P:translation"/>
    <property type="evidence" value="ECO:0007669"/>
    <property type="project" value="InterPro"/>
</dbReference>
<dbReference type="RefSeq" id="WP_034434410.1">
    <property type="nucleotide sequence ID" value="NZ_CBTK010000246.1"/>
</dbReference>
<organism evidence="3 4">
    <name type="scientific">Candidatus Contendobacter odensis Run_B_J11</name>
    <dbReference type="NCBI Taxonomy" id="1400861"/>
    <lineage>
        <taxon>Bacteria</taxon>
        <taxon>Pseudomonadati</taxon>
        <taxon>Pseudomonadota</taxon>
        <taxon>Gammaproteobacteria</taxon>
        <taxon>Candidatus Competibacteraceae</taxon>
        <taxon>Candidatus Contendibacter</taxon>
    </lineage>
</organism>
<keyword evidence="4" id="KW-1185">Reference proteome</keyword>
<dbReference type="InterPro" id="IPR052372">
    <property type="entry name" value="YpjD/HemX"/>
</dbReference>
<dbReference type="GO" id="GO:0003735">
    <property type="term" value="F:structural constituent of ribosome"/>
    <property type="evidence" value="ECO:0007669"/>
    <property type="project" value="InterPro"/>
</dbReference>
<dbReference type="OrthoDB" id="9780793at2"/>
<dbReference type="PROSITE" id="PS00732">
    <property type="entry name" value="RIBOSOMAL_S16"/>
    <property type="match status" value="1"/>
</dbReference>
<dbReference type="Pfam" id="PF01578">
    <property type="entry name" value="Cytochrom_C_asm"/>
    <property type="match status" value="1"/>
</dbReference>
<keyword evidence="1" id="KW-0812">Transmembrane</keyword>
<keyword evidence="1" id="KW-0472">Membrane</keyword>
<dbReference type="AlphaFoldDB" id="A0A7U7GD60"/>
<evidence type="ECO:0000259" key="2">
    <source>
        <dbReference type="Pfam" id="PF01578"/>
    </source>
</evidence>
<dbReference type="GO" id="GO:0020037">
    <property type="term" value="F:heme binding"/>
    <property type="evidence" value="ECO:0007669"/>
    <property type="project" value="InterPro"/>
</dbReference>
<dbReference type="InterPro" id="IPR002541">
    <property type="entry name" value="Cyt_c_assembly"/>
</dbReference>
<sequence length="269" mass="29397">MNPIIGSLAALLYLLSGGLLALRLARAGRNMTPSKSGSLLPGWGAALLHTLILAQTVFQSAGLNLGFFNALSFTGWLIGVVLLVAAIVRPVENLGIIAMPVAALTLVLGLRFPAERIVADAGRWPLELHIFIAILAYSLLTLAAAQAVLLAIQDHRLRRRLPGGFLRGIPPLTTMESLLFQMISAGFILLSITLISGLFFLEDLFAQHLAHKAILSFIAWSVFGVLLWGRWRFGWRGRTAIRWTLSGFAFLALAYFGSKLVLELILRRY</sequence>
<dbReference type="EMBL" id="CBTK010000246">
    <property type="protein sequence ID" value="CDH46027.1"/>
    <property type="molecule type" value="Genomic_DNA"/>
</dbReference>
<evidence type="ECO:0000313" key="3">
    <source>
        <dbReference type="EMBL" id="CDH46027.1"/>
    </source>
</evidence>
<protein>
    <recommendedName>
        <fullName evidence="2">Cytochrome c assembly protein domain-containing protein</fullName>
    </recommendedName>
</protein>
<dbReference type="PANTHER" id="PTHR38034:SF1">
    <property type="entry name" value="INNER MEMBRANE PROTEIN YPJD"/>
    <property type="match status" value="1"/>
</dbReference>
<dbReference type="GO" id="GO:0017004">
    <property type="term" value="P:cytochrome complex assembly"/>
    <property type="evidence" value="ECO:0007669"/>
    <property type="project" value="InterPro"/>
</dbReference>
<keyword evidence="1" id="KW-1133">Transmembrane helix</keyword>
<comment type="caution">
    <text evidence="3">The sequence shown here is derived from an EMBL/GenBank/DDBJ whole genome shotgun (WGS) entry which is preliminary data.</text>
</comment>
<gene>
    <name evidence="3" type="ORF">BN874_320036</name>
</gene>
<feature type="transmembrane region" description="Helical" evidence="1">
    <location>
        <begin position="213"/>
        <end position="231"/>
    </location>
</feature>
<feature type="transmembrane region" description="Helical" evidence="1">
    <location>
        <begin position="178"/>
        <end position="201"/>
    </location>
</feature>
<feature type="domain" description="Cytochrome c assembly protein" evidence="2">
    <location>
        <begin position="45"/>
        <end position="265"/>
    </location>
</feature>
<dbReference type="GO" id="GO:0005840">
    <property type="term" value="C:ribosome"/>
    <property type="evidence" value="ECO:0007669"/>
    <property type="project" value="InterPro"/>
</dbReference>
<reference evidence="3 4" key="1">
    <citation type="journal article" date="2014" name="ISME J.">
        <title>Candidatus Competibacter-lineage genomes retrieved from metagenomes reveal functional metabolic diversity.</title>
        <authorList>
            <person name="McIlroy S.J."/>
            <person name="Albertsen M."/>
            <person name="Andresen E.K."/>
            <person name="Saunders A.M."/>
            <person name="Kristiansen R."/>
            <person name="Stokholm-Bjerregaard M."/>
            <person name="Nielsen K.L."/>
            <person name="Nielsen P.H."/>
        </authorList>
    </citation>
    <scope>NUCLEOTIDE SEQUENCE [LARGE SCALE GENOMIC DNA]</scope>
    <source>
        <strain evidence="3 4">Run_B_J11</strain>
    </source>
</reference>
<name>A0A7U7GD60_9GAMM</name>
<feature type="transmembrane region" description="Helical" evidence="1">
    <location>
        <begin position="243"/>
        <end position="266"/>
    </location>
</feature>
<feature type="transmembrane region" description="Helical" evidence="1">
    <location>
        <begin position="126"/>
        <end position="152"/>
    </location>
</feature>
<proteinExistence type="predicted"/>
<dbReference type="Proteomes" id="UP000019184">
    <property type="component" value="Unassembled WGS sequence"/>
</dbReference>
<feature type="transmembrane region" description="Helical" evidence="1">
    <location>
        <begin position="37"/>
        <end position="58"/>
    </location>
</feature>
<feature type="transmembrane region" description="Helical" evidence="1">
    <location>
        <begin position="65"/>
        <end position="88"/>
    </location>
</feature>
<evidence type="ECO:0000256" key="1">
    <source>
        <dbReference type="SAM" id="Phobius"/>
    </source>
</evidence>
<feature type="transmembrane region" description="Helical" evidence="1">
    <location>
        <begin position="94"/>
        <end position="114"/>
    </location>
</feature>
<accession>A0A7U7GD60</accession>
<dbReference type="InterPro" id="IPR020592">
    <property type="entry name" value="Ribosomal_bS16_CS"/>
</dbReference>